<keyword evidence="3" id="KW-1185">Reference proteome</keyword>
<dbReference type="InterPro" id="IPR018555">
    <property type="entry name" value="C630.06c-like"/>
</dbReference>
<dbReference type="Pfam" id="PF09428">
    <property type="entry name" value="DUF2011"/>
    <property type="match status" value="1"/>
</dbReference>
<gene>
    <name evidence="2" type="ORF">HG537_0B03180</name>
</gene>
<evidence type="ECO:0000313" key="3">
    <source>
        <dbReference type="Proteomes" id="UP000510647"/>
    </source>
</evidence>
<feature type="compositionally biased region" description="Basic residues" evidence="1">
    <location>
        <begin position="181"/>
        <end position="193"/>
    </location>
</feature>
<name>A0A7H9HP28_9SACH</name>
<organism evidence="2 3">
    <name type="scientific">Torulaspora globosa</name>
    <dbReference type="NCBI Taxonomy" id="48254"/>
    <lineage>
        <taxon>Eukaryota</taxon>
        <taxon>Fungi</taxon>
        <taxon>Dikarya</taxon>
        <taxon>Ascomycota</taxon>
        <taxon>Saccharomycotina</taxon>
        <taxon>Saccharomycetes</taxon>
        <taxon>Saccharomycetales</taxon>
        <taxon>Saccharomycetaceae</taxon>
        <taxon>Torulaspora</taxon>
    </lineage>
</organism>
<accession>A0A7H9HP28</accession>
<dbReference type="AlphaFoldDB" id="A0A7H9HP28"/>
<reference evidence="2 3" key="1">
    <citation type="submission" date="2020-06" db="EMBL/GenBank/DDBJ databases">
        <title>The yeast mating-type switching endonuclease HO is a domesticated member of an unorthodox homing genetic element family.</title>
        <authorList>
            <person name="Coughlan A.Y."/>
            <person name="Lombardi L."/>
            <person name="Braun-Galleani S."/>
            <person name="Martos A.R."/>
            <person name="Galeote V."/>
            <person name="Bigey F."/>
            <person name="Dequin S."/>
            <person name="Byrne K.P."/>
            <person name="Wolfe K.H."/>
        </authorList>
    </citation>
    <scope>NUCLEOTIDE SEQUENCE [LARGE SCALE GENOMIC DNA]</scope>
    <source>
        <strain evidence="2 3">CBS2947</strain>
    </source>
</reference>
<proteinExistence type="predicted"/>
<feature type="compositionally biased region" description="Basic residues" evidence="1">
    <location>
        <begin position="213"/>
        <end position="228"/>
    </location>
</feature>
<feature type="compositionally biased region" description="Basic and acidic residues" evidence="1">
    <location>
        <begin position="197"/>
        <end position="212"/>
    </location>
</feature>
<dbReference type="Proteomes" id="UP000510647">
    <property type="component" value="Chromosome 2"/>
</dbReference>
<dbReference type="EMBL" id="CP059268">
    <property type="protein sequence ID" value="QLQ78971.1"/>
    <property type="molecule type" value="Genomic_DNA"/>
</dbReference>
<evidence type="ECO:0000256" key="1">
    <source>
        <dbReference type="SAM" id="MobiDB-lite"/>
    </source>
</evidence>
<protein>
    <submittedName>
        <fullName evidence="2">Uncharacterized protein</fullName>
    </submittedName>
</protein>
<dbReference type="OrthoDB" id="3994490at2759"/>
<evidence type="ECO:0000313" key="2">
    <source>
        <dbReference type="EMBL" id="QLQ78971.1"/>
    </source>
</evidence>
<sequence length="240" mass="28355">MHTKLSSKMTRSITNVYFSVSRKDLYDDESLSEKTELPEGSRYEPELLEVDIPISKPAESDLGQEIDEFDFPLFSFGTEEKSTKITEVESANTGAGLMKVSLREPIYETPKQERPKSYYFSNFTEEERSRYAKSALDYDTILREASLGPYRGWTRFRGRVLDVKQHNDRIEQLLQREERLKKRRPGQKQRLARRMAQQREKERIEKAKEIKKMIKKKFHKRGGKKNKKKPEPALPRFRTE</sequence>
<feature type="region of interest" description="Disordered" evidence="1">
    <location>
        <begin position="181"/>
        <end position="240"/>
    </location>
</feature>